<proteinExistence type="inferred from homology"/>
<dbReference type="PANTHER" id="PTHR10625">
    <property type="entry name" value="HISTONE DEACETYLASE HDAC1-RELATED"/>
    <property type="match status" value="1"/>
</dbReference>
<dbReference type="Proteomes" id="UP000316852">
    <property type="component" value="Unassembled WGS sequence"/>
</dbReference>
<dbReference type="InterPro" id="IPR044150">
    <property type="entry name" value="HDAC_classIV"/>
</dbReference>
<evidence type="ECO:0000256" key="2">
    <source>
        <dbReference type="ARBA" id="ARBA00022801"/>
    </source>
</evidence>
<dbReference type="EMBL" id="VBOW01000035">
    <property type="protein sequence ID" value="TMQ58448.1"/>
    <property type="molecule type" value="Genomic_DNA"/>
</dbReference>
<dbReference type="PRINTS" id="PR01270">
    <property type="entry name" value="HDASUPER"/>
</dbReference>
<dbReference type="Gene3D" id="3.40.800.20">
    <property type="entry name" value="Histone deacetylase domain"/>
    <property type="match status" value="1"/>
</dbReference>
<comment type="similarity">
    <text evidence="1">Belongs to the histone deacetylase family.</text>
</comment>
<name>A0A538T484_UNCEI</name>
<feature type="domain" description="Histone deacetylase" evidence="3">
    <location>
        <begin position="19"/>
        <end position="282"/>
    </location>
</feature>
<comment type="caution">
    <text evidence="4">The sequence shown here is derived from an EMBL/GenBank/DDBJ whole genome shotgun (WGS) entry which is preliminary data.</text>
</comment>
<evidence type="ECO:0000259" key="3">
    <source>
        <dbReference type="Pfam" id="PF00850"/>
    </source>
</evidence>
<dbReference type="InterPro" id="IPR023801">
    <property type="entry name" value="His_deacetylse_dom"/>
</dbReference>
<dbReference type="SUPFAM" id="SSF52768">
    <property type="entry name" value="Arginase/deacetylase"/>
    <property type="match status" value="1"/>
</dbReference>
<evidence type="ECO:0000313" key="5">
    <source>
        <dbReference type="Proteomes" id="UP000316852"/>
    </source>
</evidence>
<dbReference type="InterPro" id="IPR037138">
    <property type="entry name" value="His_deacetylse_dom_sf"/>
</dbReference>
<gene>
    <name evidence="4" type="ORF">E6K76_08030</name>
</gene>
<dbReference type="GO" id="GO:0040029">
    <property type="term" value="P:epigenetic regulation of gene expression"/>
    <property type="evidence" value="ECO:0007669"/>
    <property type="project" value="TreeGrafter"/>
</dbReference>
<keyword evidence="2" id="KW-0378">Hydrolase</keyword>
<dbReference type="InterPro" id="IPR023696">
    <property type="entry name" value="Ureohydrolase_dom_sf"/>
</dbReference>
<dbReference type="GO" id="GO:0016787">
    <property type="term" value="F:hydrolase activity"/>
    <property type="evidence" value="ECO:0007669"/>
    <property type="project" value="UniProtKB-KW"/>
</dbReference>
<protein>
    <submittedName>
        <fullName evidence="4">Histone deacetylase</fullName>
    </submittedName>
</protein>
<sequence>MSAPAVVHSNGYFADIGGHVFPTRKFRLVREEIVRRGLLADSEVLEPGRASLEQVLRVHDRAYVDKLVQGRLSVLEEAILELPYSKQLVEASFLCAGGSILAGREALARGGVGINLGGGFHHAFPDHGEGFCVFNDIAIAIRALQHEGLIRRAAVIDLDVHQGNGTAAIFRDDPSVFTFSMHEEQNYPAVKPPSDLDIGLDTGTGGAEYLAALERHAPAILDRHRPDLVAYVAGADPFEEDQLGRLKLSREDLRRRDHIVFGACASRGIPAAAFLAGGYAMRVEDTVGIHGDMIAGAFAITGA</sequence>
<dbReference type="Pfam" id="PF00850">
    <property type="entry name" value="Hist_deacetyl"/>
    <property type="match status" value="1"/>
</dbReference>
<dbReference type="InterPro" id="IPR000286">
    <property type="entry name" value="HDACs"/>
</dbReference>
<dbReference type="GO" id="GO:0004407">
    <property type="term" value="F:histone deacetylase activity"/>
    <property type="evidence" value="ECO:0007669"/>
    <property type="project" value="InterPro"/>
</dbReference>
<accession>A0A538T484</accession>
<dbReference type="PANTHER" id="PTHR10625:SF19">
    <property type="entry name" value="HISTONE DEACETYLASE 12"/>
    <property type="match status" value="1"/>
</dbReference>
<dbReference type="CDD" id="cd09993">
    <property type="entry name" value="HDAC_classIV"/>
    <property type="match status" value="1"/>
</dbReference>
<reference evidence="4 5" key="1">
    <citation type="journal article" date="2019" name="Nat. Microbiol.">
        <title>Mediterranean grassland soil C-N compound turnover is dependent on rainfall and depth, and is mediated by genomically divergent microorganisms.</title>
        <authorList>
            <person name="Diamond S."/>
            <person name="Andeer P.F."/>
            <person name="Li Z."/>
            <person name="Crits-Christoph A."/>
            <person name="Burstein D."/>
            <person name="Anantharaman K."/>
            <person name="Lane K.R."/>
            <person name="Thomas B.C."/>
            <person name="Pan C."/>
            <person name="Northen T.R."/>
            <person name="Banfield J.F."/>
        </authorList>
    </citation>
    <scope>NUCLEOTIDE SEQUENCE [LARGE SCALE GENOMIC DNA]</scope>
    <source>
        <strain evidence="4">WS_6</strain>
    </source>
</reference>
<dbReference type="AlphaFoldDB" id="A0A538T484"/>
<evidence type="ECO:0000313" key="4">
    <source>
        <dbReference type="EMBL" id="TMQ58448.1"/>
    </source>
</evidence>
<evidence type="ECO:0000256" key="1">
    <source>
        <dbReference type="ARBA" id="ARBA00005947"/>
    </source>
</evidence>
<organism evidence="4 5">
    <name type="scientific">Eiseniibacteriota bacterium</name>
    <dbReference type="NCBI Taxonomy" id="2212470"/>
    <lineage>
        <taxon>Bacteria</taxon>
        <taxon>Candidatus Eiseniibacteriota</taxon>
    </lineage>
</organism>